<dbReference type="GeneID" id="77465335"/>
<dbReference type="EMBL" id="CABWIC010000007">
    <property type="protein sequence ID" value="VWL91520.1"/>
    <property type="molecule type" value="Genomic_DNA"/>
</dbReference>
<dbReference type="PROSITE" id="PS51257">
    <property type="entry name" value="PROKAR_LIPOPROTEIN"/>
    <property type="match status" value="1"/>
</dbReference>
<accession>A0A5K1ISC3</accession>
<reference evidence="1 2" key="1">
    <citation type="submission" date="2019-10" db="EMBL/GenBank/DDBJ databases">
        <authorList>
            <person name="Wolf R A."/>
        </authorList>
    </citation>
    <scope>NUCLEOTIDE SEQUENCE [LARGE SCALE GENOMIC DNA]</scope>
    <source>
        <strain evidence="1">Collinsella_intestinalis_DSM_13632</strain>
    </source>
</reference>
<dbReference type="AlphaFoldDB" id="A0A5K1ISC3"/>
<evidence type="ECO:0008006" key="3">
    <source>
        <dbReference type="Google" id="ProtNLM"/>
    </source>
</evidence>
<proteinExistence type="predicted"/>
<protein>
    <recommendedName>
        <fullName evidence="3">Lipoprotein</fullName>
    </recommendedName>
</protein>
<sequence>MFKKAARLSVIGALAVMLVGCGGPKTSEEDMNAFIETALELMDEQSTACAELSDEVLRAGFESSEPADMDLIYEQSNKVKEIDREIRHLDEIPVEAEEMYSMLKGISDYSVSNASNMVQASLASDMEQYVEFVEKATDDLNEMTYLIEDCADEITELKAIYE</sequence>
<organism evidence="1 2">
    <name type="scientific">Collinsella intestinalis</name>
    <dbReference type="NCBI Taxonomy" id="147207"/>
    <lineage>
        <taxon>Bacteria</taxon>
        <taxon>Bacillati</taxon>
        <taxon>Actinomycetota</taxon>
        <taxon>Coriobacteriia</taxon>
        <taxon>Coriobacteriales</taxon>
        <taxon>Coriobacteriaceae</taxon>
        <taxon>Collinsella</taxon>
    </lineage>
</organism>
<evidence type="ECO:0000313" key="2">
    <source>
        <dbReference type="Proteomes" id="UP000405524"/>
    </source>
</evidence>
<gene>
    <name evidence="1" type="ORF">JKKLCJKK_00344</name>
</gene>
<dbReference type="Proteomes" id="UP000405524">
    <property type="component" value="Unassembled WGS sequence"/>
</dbReference>
<evidence type="ECO:0000313" key="1">
    <source>
        <dbReference type="EMBL" id="VWL91520.1"/>
    </source>
</evidence>
<name>A0A5K1ISC3_9ACTN</name>
<dbReference type="RefSeq" id="WP_152063081.1">
    <property type="nucleotide sequence ID" value="NZ_CABWIC010000007.1"/>
</dbReference>